<dbReference type="InterPro" id="IPR014710">
    <property type="entry name" value="RmlC-like_jellyroll"/>
</dbReference>
<evidence type="ECO:0000313" key="3">
    <source>
        <dbReference type="EMBL" id="RXZ86852.1"/>
    </source>
</evidence>
<dbReference type="SUPFAM" id="SSF51182">
    <property type="entry name" value="RmlC-like cupins"/>
    <property type="match status" value="1"/>
</dbReference>
<proteinExistence type="predicted"/>
<dbReference type="AlphaFoldDB" id="A0A4Q2MA73"/>
<organism evidence="3 4">
    <name type="scientific">Agromyces atrinae</name>
    <dbReference type="NCBI Taxonomy" id="592376"/>
    <lineage>
        <taxon>Bacteria</taxon>
        <taxon>Bacillati</taxon>
        <taxon>Actinomycetota</taxon>
        <taxon>Actinomycetes</taxon>
        <taxon>Micrococcales</taxon>
        <taxon>Microbacteriaceae</taxon>
        <taxon>Agromyces</taxon>
    </lineage>
</organism>
<sequence length="132" mass="13591">MTDSAPASRPAPSAPARFAALGDVEPLSGGDGVALRVVSGTDVMLSHVTLEPHAVAAVHVHEEEQMGLVIAGSILFSLDGVERELGPHDVFVAPPWVPHGGVAGPDGCTIVDLFSPPRAAFVAQLAEREARS</sequence>
<dbReference type="GO" id="GO:0051213">
    <property type="term" value="F:dioxygenase activity"/>
    <property type="evidence" value="ECO:0007669"/>
    <property type="project" value="UniProtKB-KW"/>
</dbReference>
<keyword evidence="4" id="KW-1185">Reference proteome</keyword>
<dbReference type="CDD" id="cd02238">
    <property type="entry name" value="cupin_KdgF"/>
    <property type="match status" value="1"/>
</dbReference>
<dbReference type="Proteomes" id="UP000581087">
    <property type="component" value="Unassembled WGS sequence"/>
</dbReference>
<dbReference type="InterPro" id="IPR013096">
    <property type="entry name" value="Cupin_2"/>
</dbReference>
<dbReference type="PANTHER" id="PTHR40112">
    <property type="entry name" value="H2HPP ISOMERASE"/>
    <property type="match status" value="1"/>
</dbReference>
<reference evidence="3 4" key="1">
    <citation type="submission" date="2019-01" db="EMBL/GenBank/DDBJ databases">
        <title>Agromyces.</title>
        <authorList>
            <person name="Li J."/>
        </authorList>
    </citation>
    <scope>NUCLEOTIDE SEQUENCE [LARGE SCALE GENOMIC DNA]</scope>
    <source>
        <strain evidence="3 4">DSM 23870</strain>
    </source>
</reference>
<dbReference type="OrthoDB" id="9794183at2"/>
<protein>
    <submittedName>
        <fullName evidence="3">Cupin domain-containing protein</fullName>
    </submittedName>
    <submittedName>
        <fullName evidence="2">Quercetin dioxygenase-like cupin family protein</fullName>
    </submittedName>
</protein>
<dbReference type="EMBL" id="JACCBI010000001">
    <property type="protein sequence ID" value="NYD67319.1"/>
    <property type="molecule type" value="Genomic_DNA"/>
</dbReference>
<name>A0A4Q2MA73_9MICO</name>
<dbReference type="Proteomes" id="UP000292686">
    <property type="component" value="Unassembled WGS sequence"/>
</dbReference>
<keyword evidence="2" id="KW-0223">Dioxygenase</keyword>
<feature type="domain" description="Cupin type-2" evidence="1">
    <location>
        <begin position="47"/>
        <end position="101"/>
    </location>
</feature>
<accession>A0A4Q2MA73</accession>
<keyword evidence="2" id="KW-0560">Oxidoreductase</keyword>
<gene>
    <name evidence="2" type="ORF">BJ972_001838</name>
    <name evidence="3" type="ORF">ESP50_07255</name>
</gene>
<dbReference type="InterPro" id="IPR011051">
    <property type="entry name" value="RmlC_Cupin_sf"/>
</dbReference>
<dbReference type="InterPro" id="IPR052535">
    <property type="entry name" value="Bacilysin_H2HPP_isomerase"/>
</dbReference>
<dbReference type="RefSeq" id="WP_129173595.1">
    <property type="nucleotide sequence ID" value="NZ_JACCBI010000001.1"/>
</dbReference>
<evidence type="ECO:0000313" key="4">
    <source>
        <dbReference type="Proteomes" id="UP000292686"/>
    </source>
</evidence>
<evidence type="ECO:0000259" key="1">
    <source>
        <dbReference type="Pfam" id="PF07883"/>
    </source>
</evidence>
<dbReference type="Gene3D" id="2.60.120.10">
    <property type="entry name" value="Jelly Rolls"/>
    <property type="match status" value="1"/>
</dbReference>
<comment type="caution">
    <text evidence="3">The sequence shown here is derived from an EMBL/GenBank/DDBJ whole genome shotgun (WGS) entry which is preliminary data.</text>
</comment>
<dbReference type="Pfam" id="PF07883">
    <property type="entry name" value="Cupin_2"/>
    <property type="match status" value="1"/>
</dbReference>
<evidence type="ECO:0000313" key="5">
    <source>
        <dbReference type="Proteomes" id="UP000581087"/>
    </source>
</evidence>
<evidence type="ECO:0000313" key="2">
    <source>
        <dbReference type="EMBL" id="NYD67319.1"/>
    </source>
</evidence>
<dbReference type="EMBL" id="SDPM01000003">
    <property type="protein sequence ID" value="RXZ86852.1"/>
    <property type="molecule type" value="Genomic_DNA"/>
</dbReference>
<dbReference type="PANTHER" id="PTHR40112:SF1">
    <property type="entry name" value="H2HPP ISOMERASE"/>
    <property type="match status" value="1"/>
</dbReference>
<reference evidence="2 5" key="2">
    <citation type="submission" date="2020-07" db="EMBL/GenBank/DDBJ databases">
        <title>Sequencing the genomes of 1000 actinobacteria strains.</title>
        <authorList>
            <person name="Klenk H.-P."/>
        </authorList>
    </citation>
    <scope>NUCLEOTIDE SEQUENCE [LARGE SCALE GENOMIC DNA]</scope>
    <source>
        <strain evidence="2 5">DSM 23870</strain>
    </source>
</reference>